<dbReference type="EMBL" id="JAFIQS010000006">
    <property type="protein sequence ID" value="KAG5167985.1"/>
    <property type="molecule type" value="Genomic_DNA"/>
</dbReference>
<dbReference type="Gene3D" id="3.90.550.20">
    <property type="match status" value="1"/>
</dbReference>
<reference evidence="2" key="1">
    <citation type="submission" date="2021-02" db="EMBL/GenBank/DDBJ databases">
        <title>Psilocybe cubensis genome.</title>
        <authorList>
            <person name="Mckernan K.J."/>
            <person name="Crawford S."/>
            <person name="Trippe A."/>
            <person name="Kane L.T."/>
            <person name="Mclaughlin S."/>
        </authorList>
    </citation>
    <scope>NUCLEOTIDE SEQUENCE [LARGE SCALE GENOMIC DNA]</scope>
    <source>
        <strain evidence="2">MGC-MH-2018</strain>
    </source>
</reference>
<dbReference type="GO" id="GO:0016758">
    <property type="term" value="F:hexosyltransferase activity"/>
    <property type="evidence" value="ECO:0007669"/>
    <property type="project" value="TreeGrafter"/>
</dbReference>
<dbReference type="SUPFAM" id="SSF53448">
    <property type="entry name" value="Nucleotide-diphospho-sugar transferases"/>
    <property type="match status" value="1"/>
</dbReference>
<evidence type="ECO:0008006" key="3">
    <source>
        <dbReference type="Google" id="ProtNLM"/>
    </source>
</evidence>
<dbReference type="OrthoDB" id="409543at2759"/>
<protein>
    <recommendedName>
        <fullName evidence="3">Glycosyltransferase family 32 protein</fullName>
    </recommendedName>
</protein>
<name>A0A8H7XYL4_PSICU</name>
<dbReference type="PANTHER" id="PTHR12042:SF21">
    <property type="entry name" value="ALPHA1,4-GALACTOSYLTRANSFERASE 1-RELATED"/>
    <property type="match status" value="1"/>
</dbReference>
<dbReference type="PANTHER" id="PTHR12042">
    <property type="entry name" value="LACTOSYLCERAMIDE 4-ALPHA-GALACTOSYLTRANSFERASE ALPHA- 1,4-GALACTOSYLTRANSFERASE"/>
    <property type="match status" value="1"/>
</dbReference>
<gene>
    <name evidence="2" type="ORF">JR316_006577</name>
</gene>
<evidence type="ECO:0000313" key="2">
    <source>
        <dbReference type="EMBL" id="KAG5167985.1"/>
    </source>
</evidence>
<dbReference type="AlphaFoldDB" id="A0A8H7XYL4"/>
<proteinExistence type="inferred from homology"/>
<dbReference type="Pfam" id="PF04488">
    <property type="entry name" value="Gly_transf_sug"/>
    <property type="match status" value="1"/>
</dbReference>
<accession>A0A8H7XYL4</accession>
<sequence length="472" mass="54164">MVVASNALFAQLSIFAEVTQAIFQSGPVNSTEHPKSRRKALSVSQRHIEINIMSRGDYERLPMSRNERTKSPRCLVTPGTLMTVLKFALPTTIFLLFLGFYLYEPHIELAFYDRTWVHKEIDPVEPLSNCFDRVSPSYNVSEYVYGVKKTEVQAGMPMRMGLDCYNFAGTIKKEPRTQPIAHIPAESRVQFHTYWRNDLAPFGPRQEWMLKSFFATQDIDSSRLILWSNGELGPNSILQSYLTRFPDSFALKVVDIPSLAKGTELEGSDLLTRKDAKAWVDGDLIRLLLLWNFGGVWVDMDSLLTRDVQPLLEHEFVTQWDCYDKIYLPLNGALMRFRKHSPYLCEAFHVMATSSPPRSGSTDWGALLYLKLWRRLLSASVPPFKILPFCFSDGRSCRLDNRLPDPFIPDSKTGKWTMGLGLEEGGGLDQALQKVFGVHLHNQWEKPYPSDGWVERLLLKRYDEKLKPREEL</sequence>
<dbReference type="InterPro" id="IPR029044">
    <property type="entry name" value="Nucleotide-diphossugar_trans"/>
</dbReference>
<dbReference type="InterPro" id="IPR051981">
    <property type="entry name" value="Glycosyltransf_32"/>
</dbReference>
<dbReference type="InterPro" id="IPR007577">
    <property type="entry name" value="GlycoTrfase_DXD_sugar-bd_CS"/>
</dbReference>
<dbReference type="GO" id="GO:0006688">
    <property type="term" value="P:glycosphingolipid biosynthetic process"/>
    <property type="evidence" value="ECO:0007669"/>
    <property type="project" value="TreeGrafter"/>
</dbReference>
<comment type="similarity">
    <text evidence="1">Belongs to the glycosyltransferase 32 family.</text>
</comment>
<dbReference type="GO" id="GO:0016020">
    <property type="term" value="C:membrane"/>
    <property type="evidence" value="ECO:0007669"/>
    <property type="project" value="GOC"/>
</dbReference>
<evidence type="ECO:0000256" key="1">
    <source>
        <dbReference type="ARBA" id="ARBA00009003"/>
    </source>
</evidence>
<organism evidence="2">
    <name type="scientific">Psilocybe cubensis</name>
    <name type="common">Psychedelic mushroom</name>
    <name type="synonym">Stropharia cubensis</name>
    <dbReference type="NCBI Taxonomy" id="181762"/>
    <lineage>
        <taxon>Eukaryota</taxon>
        <taxon>Fungi</taxon>
        <taxon>Dikarya</taxon>
        <taxon>Basidiomycota</taxon>
        <taxon>Agaricomycotina</taxon>
        <taxon>Agaricomycetes</taxon>
        <taxon>Agaricomycetidae</taxon>
        <taxon>Agaricales</taxon>
        <taxon>Agaricineae</taxon>
        <taxon>Strophariaceae</taxon>
        <taxon>Psilocybe</taxon>
    </lineage>
</organism>
<comment type="caution">
    <text evidence="2">The sequence shown here is derived from an EMBL/GenBank/DDBJ whole genome shotgun (WGS) entry which is preliminary data.</text>
</comment>